<protein>
    <submittedName>
        <fullName evidence="1">Uncharacterized protein</fullName>
    </submittedName>
</protein>
<evidence type="ECO:0000313" key="2">
    <source>
        <dbReference type="Proteomes" id="UP000235388"/>
    </source>
</evidence>
<organism evidence="1 2">
    <name type="scientific">Puccinia coronata f. sp. avenae</name>
    <dbReference type="NCBI Taxonomy" id="200324"/>
    <lineage>
        <taxon>Eukaryota</taxon>
        <taxon>Fungi</taxon>
        <taxon>Dikarya</taxon>
        <taxon>Basidiomycota</taxon>
        <taxon>Pucciniomycotina</taxon>
        <taxon>Pucciniomycetes</taxon>
        <taxon>Pucciniales</taxon>
        <taxon>Pucciniaceae</taxon>
        <taxon>Puccinia</taxon>
    </lineage>
</organism>
<gene>
    <name evidence="1" type="ORF">PCANC_15834</name>
</gene>
<sequence>MQPFAYEWSLHSQLVGILNGHPATRSVGKRKLGRISEKMPIHSLFFNQAVIMPEDEARRTTYPEEKSSSHFFCSLNLTGSGKEYNAELFVKQDRGSVLRGLMVHD</sequence>
<dbReference type="AlphaFoldDB" id="A0A2N5SQR4"/>
<reference evidence="1 2" key="1">
    <citation type="submission" date="2017-11" db="EMBL/GenBank/DDBJ databases">
        <title>De novo assembly and phasing of dikaryotic genomes from two isolates of Puccinia coronata f. sp. avenae, the causal agent of oat crown rust.</title>
        <authorList>
            <person name="Miller M.E."/>
            <person name="Zhang Y."/>
            <person name="Omidvar V."/>
            <person name="Sperschneider J."/>
            <person name="Schwessinger B."/>
            <person name="Raley C."/>
            <person name="Palmer J.M."/>
            <person name="Garnica D."/>
            <person name="Upadhyaya N."/>
            <person name="Rathjen J."/>
            <person name="Taylor J.M."/>
            <person name="Park R.F."/>
            <person name="Dodds P.N."/>
            <person name="Hirsch C.D."/>
            <person name="Kianian S.F."/>
            <person name="Figueroa M."/>
        </authorList>
    </citation>
    <scope>NUCLEOTIDE SEQUENCE [LARGE SCALE GENOMIC DNA]</scope>
    <source>
        <strain evidence="1">12NC29</strain>
    </source>
</reference>
<dbReference type="EMBL" id="PGCJ01000892">
    <property type="protein sequence ID" value="PLW15574.1"/>
    <property type="molecule type" value="Genomic_DNA"/>
</dbReference>
<name>A0A2N5SQR4_9BASI</name>
<evidence type="ECO:0000313" key="1">
    <source>
        <dbReference type="EMBL" id="PLW15574.1"/>
    </source>
</evidence>
<proteinExistence type="predicted"/>
<keyword evidence="2" id="KW-1185">Reference proteome</keyword>
<comment type="caution">
    <text evidence="1">The sequence shown here is derived from an EMBL/GenBank/DDBJ whole genome shotgun (WGS) entry which is preliminary data.</text>
</comment>
<accession>A0A2N5SQR4</accession>
<dbReference type="Proteomes" id="UP000235388">
    <property type="component" value="Unassembled WGS sequence"/>
</dbReference>